<keyword evidence="6" id="KW-0274">FAD</keyword>
<dbReference type="Pfam" id="PF00175">
    <property type="entry name" value="NAD_binding_1"/>
    <property type="match status" value="1"/>
</dbReference>
<dbReference type="GO" id="GO:0005829">
    <property type="term" value="C:cytosol"/>
    <property type="evidence" value="ECO:0007669"/>
    <property type="project" value="TreeGrafter"/>
</dbReference>
<evidence type="ECO:0000259" key="11">
    <source>
        <dbReference type="PROSITE" id="PS51384"/>
    </source>
</evidence>
<evidence type="ECO:0000256" key="2">
    <source>
        <dbReference type="ARBA" id="ARBA00001974"/>
    </source>
</evidence>
<evidence type="ECO:0000256" key="10">
    <source>
        <dbReference type="ARBA" id="ARBA00052219"/>
    </source>
</evidence>
<evidence type="ECO:0000313" key="13">
    <source>
        <dbReference type="Proteomes" id="UP000009149"/>
    </source>
</evidence>
<dbReference type="PRINTS" id="PR00371">
    <property type="entry name" value="FPNCR"/>
</dbReference>
<dbReference type="NCBIfam" id="NF004859">
    <property type="entry name" value="PRK06214.1"/>
    <property type="match status" value="1"/>
</dbReference>
<comment type="cofactor">
    <cofactor evidence="2">
        <name>FAD</name>
        <dbReference type="ChEBI" id="CHEBI:57692"/>
    </cofactor>
</comment>
<dbReference type="PANTHER" id="PTHR19384">
    <property type="entry name" value="NITRIC OXIDE SYNTHASE-RELATED"/>
    <property type="match status" value="1"/>
</dbReference>
<name>B3DXG4_METI4</name>
<feature type="domain" description="FAD-binding FR-type" evidence="11">
    <location>
        <begin position="19"/>
        <end position="239"/>
    </location>
</feature>
<comment type="catalytic activity">
    <reaction evidence="10">
        <text>hydrogen sulfide + 3 NADP(+) + 3 H2O = sulfite + 3 NADPH + 4 H(+)</text>
        <dbReference type="Rhea" id="RHEA:13801"/>
        <dbReference type="ChEBI" id="CHEBI:15377"/>
        <dbReference type="ChEBI" id="CHEBI:15378"/>
        <dbReference type="ChEBI" id="CHEBI:17359"/>
        <dbReference type="ChEBI" id="CHEBI:29919"/>
        <dbReference type="ChEBI" id="CHEBI:57783"/>
        <dbReference type="ChEBI" id="CHEBI:58349"/>
        <dbReference type="EC" id="1.8.1.2"/>
    </reaction>
</comment>
<evidence type="ECO:0000256" key="3">
    <source>
        <dbReference type="ARBA" id="ARBA00012604"/>
    </source>
</evidence>
<dbReference type="CDD" id="cd06199">
    <property type="entry name" value="SiR"/>
    <property type="match status" value="1"/>
</dbReference>
<dbReference type="GO" id="GO:0010181">
    <property type="term" value="F:FMN binding"/>
    <property type="evidence" value="ECO:0007669"/>
    <property type="project" value="TreeGrafter"/>
</dbReference>
<dbReference type="PANTHER" id="PTHR19384:SF128">
    <property type="entry name" value="NADPH OXIDOREDUCTASE A"/>
    <property type="match status" value="1"/>
</dbReference>
<dbReference type="HOGENOM" id="CLU_001570_17_0_0"/>
<keyword evidence="9" id="KW-0028">Amino-acid biosynthesis</keyword>
<dbReference type="AlphaFoldDB" id="B3DXG4"/>
<keyword evidence="4" id="KW-0285">Flavoprotein</keyword>
<keyword evidence="8" id="KW-0560">Oxidoreductase</keyword>
<dbReference type="EMBL" id="CP000975">
    <property type="protein sequence ID" value="ACD83873.1"/>
    <property type="molecule type" value="Genomic_DNA"/>
</dbReference>
<dbReference type="SUPFAM" id="SSF52343">
    <property type="entry name" value="Ferredoxin reductase-like, C-terminal NADP-linked domain"/>
    <property type="match status" value="1"/>
</dbReference>
<proteinExistence type="predicted"/>
<evidence type="ECO:0000256" key="6">
    <source>
        <dbReference type="ARBA" id="ARBA00022827"/>
    </source>
</evidence>
<dbReference type="Gene3D" id="3.40.50.80">
    <property type="entry name" value="Nucleotide-binding domain of ferredoxin-NADP reductase (FNR) module"/>
    <property type="match status" value="1"/>
</dbReference>
<dbReference type="STRING" id="481448.Minf_1819"/>
<keyword evidence="9" id="KW-0198">Cysteine biosynthesis</keyword>
<dbReference type="eggNOG" id="COG0369">
    <property type="taxonomic scope" value="Bacteria"/>
</dbReference>
<dbReference type="PROSITE" id="PS51384">
    <property type="entry name" value="FAD_FR"/>
    <property type="match status" value="1"/>
</dbReference>
<dbReference type="Gene3D" id="2.40.30.10">
    <property type="entry name" value="Translation factors"/>
    <property type="match status" value="1"/>
</dbReference>
<dbReference type="InterPro" id="IPR001433">
    <property type="entry name" value="OxRdtase_FAD/NAD-bd"/>
</dbReference>
<reference evidence="12 13" key="1">
    <citation type="journal article" date="2008" name="Biol. Direct">
        <title>Complete genome sequence of the extremely acidophilic methanotroph isolate V4, Methylacidiphilum infernorum, a representative of the bacterial phylum Verrucomicrobia.</title>
        <authorList>
            <person name="Hou S."/>
            <person name="Makarova K.S."/>
            <person name="Saw J.H."/>
            <person name="Senin P."/>
            <person name="Ly B.V."/>
            <person name="Zhou Z."/>
            <person name="Ren Y."/>
            <person name="Wang J."/>
            <person name="Galperin M.Y."/>
            <person name="Omelchenko M.V."/>
            <person name="Wolf Y.I."/>
            <person name="Yutin N."/>
            <person name="Koonin E.V."/>
            <person name="Stott M.B."/>
            <person name="Mountain B.W."/>
            <person name="Crowe M.A."/>
            <person name="Smirnova A.V."/>
            <person name="Dunfield P.F."/>
            <person name="Feng L."/>
            <person name="Wang L."/>
            <person name="Alam M."/>
        </authorList>
    </citation>
    <scope>NUCLEOTIDE SEQUENCE [LARGE SCALE GENOMIC DNA]</scope>
    <source>
        <strain evidence="13">Isolate V4</strain>
    </source>
</reference>
<evidence type="ECO:0000313" key="12">
    <source>
        <dbReference type="EMBL" id="ACD83873.1"/>
    </source>
</evidence>
<dbReference type="GO" id="GO:0004783">
    <property type="term" value="F:sulfite reductase (NADPH) activity"/>
    <property type="evidence" value="ECO:0007669"/>
    <property type="project" value="UniProtKB-EC"/>
</dbReference>
<dbReference type="EC" id="1.8.1.2" evidence="3"/>
<dbReference type="InterPro" id="IPR017938">
    <property type="entry name" value="Riboflavin_synthase-like_b-brl"/>
</dbReference>
<dbReference type="SUPFAM" id="SSF63380">
    <property type="entry name" value="Riboflavin synthase domain-like"/>
    <property type="match status" value="1"/>
</dbReference>
<dbReference type="Pfam" id="PF00667">
    <property type="entry name" value="FAD_binding_1"/>
    <property type="match status" value="1"/>
</dbReference>
<dbReference type="Gene3D" id="1.20.990.10">
    <property type="entry name" value="NADPH-cytochrome p450 Reductase, Chain A, domain 3"/>
    <property type="match status" value="1"/>
</dbReference>
<dbReference type="FunFam" id="3.40.50.80:FF:000001">
    <property type="entry name" value="NADPH--cytochrome P450 reductase 1"/>
    <property type="match status" value="1"/>
</dbReference>
<organism evidence="12 13">
    <name type="scientific">Methylacidiphilum infernorum (isolate V4)</name>
    <name type="common">Methylokorus infernorum (strain V4)</name>
    <dbReference type="NCBI Taxonomy" id="481448"/>
    <lineage>
        <taxon>Bacteria</taxon>
        <taxon>Pseudomonadati</taxon>
        <taxon>Verrucomicrobiota</taxon>
        <taxon>Methylacidiphilae</taxon>
        <taxon>Methylacidiphilales</taxon>
        <taxon>Methylacidiphilaceae</taxon>
        <taxon>Methylacidiphilum (ex Ratnadevi et al. 2023)</taxon>
    </lineage>
</organism>
<keyword evidence="5" id="KW-0288">FMN</keyword>
<dbReference type="InterPro" id="IPR023173">
    <property type="entry name" value="NADPH_Cyt_P450_Rdtase_alpha"/>
</dbReference>
<dbReference type="InterPro" id="IPR039261">
    <property type="entry name" value="FNR_nucleotide-bd"/>
</dbReference>
<dbReference type="InterPro" id="IPR003097">
    <property type="entry name" value="CysJ-like_FAD-binding"/>
</dbReference>
<dbReference type="GO" id="GO:0050660">
    <property type="term" value="F:flavin adenine dinucleotide binding"/>
    <property type="evidence" value="ECO:0007669"/>
    <property type="project" value="TreeGrafter"/>
</dbReference>
<protein>
    <recommendedName>
        <fullName evidence="3">assimilatory sulfite reductase (NADPH)</fullName>
        <ecNumber evidence="3">1.8.1.2</ecNumber>
    </recommendedName>
</protein>
<evidence type="ECO:0000256" key="5">
    <source>
        <dbReference type="ARBA" id="ARBA00022643"/>
    </source>
</evidence>
<dbReference type="Proteomes" id="UP000009149">
    <property type="component" value="Chromosome"/>
</dbReference>
<dbReference type="GO" id="GO:0019344">
    <property type="term" value="P:cysteine biosynthetic process"/>
    <property type="evidence" value="ECO:0007669"/>
    <property type="project" value="UniProtKB-KW"/>
</dbReference>
<dbReference type="InterPro" id="IPR017927">
    <property type="entry name" value="FAD-bd_FR_type"/>
</dbReference>
<comment type="cofactor">
    <cofactor evidence="1">
        <name>FMN</name>
        <dbReference type="ChEBI" id="CHEBI:58210"/>
    </cofactor>
</comment>
<dbReference type="KEGG" id="min:Minf_1819"/>
<keyword evidence="7" id="KW-0521">NADP</keyword>
<evidence type="ECO:0000256" key="9">
    <source>
        <dbReference type="ARBA" id="ARBA00023192"/>
    </source>
</evidence>
<gene>
    <name evidence="12" type="primary">cysJ</name>
    <name evidence="12" type="ordered locus">Minf_1819</name>
</gene>
<evidence type="ECO:0000256" key="1">
    <source>
        <dbReference type="ARBA" id="ARBA00001917"/>
    </source>
</evidence>
<sequence>MSMTDSKSEQAKSHGVSRANPYLASITANFPLTKEGSEKETRHIVIDIRGSGISYQVGDSLGIFPSNPPYIVEAMLQALSLEPEEQVTSQNAKISLKEFLSKHVVLTRVTKKFVQLLQQKVSSAFARKRLEEILQNEKELESYLWGKDYLDLLEEYPGISFNPDELVSSLGRMVPRLYSIASSPLLFPEEVHLTVAVVSYKVAGRMRYGVATGYLSRFAKIGVKEIPVYNQPAKHFHLPEDPSADIIMIGPGTGIAPFRAFLQHRTAAGHRGKNWLFFGEQHQKTDFLYHEELLNWLNQGILTRLDTAFSRDQSYKIYVQHKMKAASKDLWGWLQRGAYVYVCGDAKRMAKDVHQTLIEIAMEEGRMSQQEASHYINVVLAKEQKRYRKDVY</sequence>
<dbReference type="InterPro" id="IPR001709">
    <property type="entry name" value="Flavoprot_Pyr_Nucl_cyt_Rdtase"/>
</dbReference>
<accession>B3DXG4</accession>
<evidence type="ECO:0000256" key="4">
    <source>
        <dbReference type="ARBA" id="ARBA00022630"/>
    </source>
</evidence>
<evidence type="ECO:0000256" key="8">
    <source>
        <dbReference type="ARBA" id="ARBA00023002"/>
    </source>
</evidence>
<evidence type="ECO:0000256" key="7">
    <source>
        <dbReference type="ARBA" id="ARBA00022857"/>
    </source>
</evidence>